<protein>
    <submittedName>
        <fullName evidence="2">Uncharacterized protein DUF3558</fullName>
    </submittedName>
</protein>
<evidence type="ECO:0000313" key="3">
    <source>
        <dbReference type="Proteomes" id="UP000316628"/>
    </source>
</evidence>
<sequence>MVAVTLGLVAVGCTNREPGDATPAGETPMTSSATSAAPEKSRPREVKLDGIDPCKVLTAEQMKELAVVEAERNDGDIVKAGDEPVCAYDNNDSPRVTYEVGLVTSKGIEYWRGTGNVAVERIEVGGYPAVQLTFKGTSTVDCGVSVDVAEGQQLYVDFSSIGQTPSQEQMCDNAKKAAELALVTLPTLA</sequence>
<evidence type="ECO:0000313" key="2">
    <source>
        <dbReference type="EMBL" id="TQM82162.1"/>
    </source>
</evidence>
<dbReference type="AlphaFoldDB" id="A0A543JH60"/>
<accession>A0A543JH60</accession>
<proteinExistence type="predicted"/>
<evidence type="ECO:0000256" key="1">
    <source>
        <dbReference type="SAM" id="MobiDB-lite"/>
    </source>
</evidence>
<feature type="region of interest" description="Disordered" evidence="1">
    <location>
        <begin position="14"/>
        <end position="45"/>
    </location>
</feature>
<organism evidence="2 3">
    <name type="scientific">Saccharothrix saharensis</name>
    <dbReference type="NCBI Taxonomy" id="571190"/>
    <lineage>
        <taxon>Bacteria</taxon>
        <taxon>Bacillati</taxon>
        <taxon>Actinomycetota</taxon>
        <taxon>Actinomycetes</taxon>
        <taxon>Pseudonocardiales</taxon>
        <taxon>Pseudonocardiaceae</taxon>
        <taxon>Saccharothrix</taxon>
    </lineage>
</organism>
<dbReference type="Proteomes" id="UP000316628">
    <property type="component" value="Unassembled WGS sequence"/>
</dbReference>
<reference evidence="2 3" key="1">
    <citation type="submission" date="2019-06" db="EMBL/GenBank/DDBJ databases">
        <title>Sequencing the genomes of 1000 actinobacteria strains.</title>
        <authorList>
            <person name="Klenk H.-P."/>
        </authorList>
    </citation>
    <scope>NUCLEOTIDE SEQUENCE [LARGE SCALE GENOMIC DNA]</scope>
    <source>
        <strain evidence="2 3">DSM 45456</strain>
    </source>
</reference>
<keyword evidence="3" id="KW-1185">Reference proteome</keyword>
<dbReference type="EMBL" id="VFPP01000001">
    <property type="protein sequence ID" value="TQM82162.1"/>
    <property type="molecule type" value="Genomic_DNA"/>
</dbReference>
<gene>
    <name evidence="2" type="ORF">FHX81_4558</name>
</gene>
<dbReference type="InterPro" id="IPR024520">
    <property type="entry name" value="DUF3558"/>
</dbReference>
<name>A0A543JH60_9PSEU</name>
<dbReference type="RefSeq" id="WP_246108285.1">
    <property type="nucleotide sequence ID" value="NZ_VFPP01000001.1"/>
</dbReference>
<dbReference type="Pfam" id="PF12079">
    <property type="entry name" value="DUF3558"/>
    <property type="match status" value="1"/>
</dbReference>
<comment type="caution">
    <text evidence="2">The sequence shown here is derived from an EMBL/GenBank/DDBJ whole genome shotgun (WGS) entry which is preliminary data.</text>
</comment>